<evidence type="ECO:0000313" key="4">
    <source>
        <dbReference type="EMBL" id="KIJ64969.1"/>
    </source>
</evidence>
<accession>A0A0C9VH72</accession>
<sequence length="290" mass="31494">MPISSTSVNASSSSNSVVSKSGSRLAPIQTYEGHEGSVLCVTFFQGEQRLVTGSWDGGVRVWNRETGAQIGHALKAHTNVVNAVDVSPDGRTIASGSEDRMVRIWYAETEGLLRILGHEGTVTSVHISPDSKRVASGSRDGRLTVWDSSTGDHIRTWKAHDNLITSLSLSPNGTHLATCTRFEKVAFVFDVTTGERSRPAPIQTYEGHESLISCVAFFQDEQRLVTGSVDGDVRVWHRETGAQIGNPLKGHTKTVHMVDVSPDGRTIASGSYDKTVRIWDAATEELLHTL</sequence>
<dbReference type="CDD" id="cd00200">
    <property type="entry name" value="WD40"/>
    <property type="match status" value="1"/>
</dbReference>
<dbReference type="PANTHER" id="PTHR19879">
    <property type="entry name" value="TRANSCRIPTION INITIATION FACTOR TFIID"/>
    <property type="match status" value="1"/>
</dbReference>
<dbReference type="InterPro" id="IPR015943">
    <property type="entry name" value="WD40/YVTN_repeat-like_dom_sf"/>
</dbReference>
<evidence type="ECO:0000313" key="5">
    <source>
        <dbReference type="Proteomes" id="UP000053820"/>
    </source>
</evidence>
<dbReference type="InterPro" id="IPR020472">
    <property type="entry name" value="WD40_PAC1"/>
</dbReference>
<feature type="repeat" description="WD" evidence="3">
    <location>
        <begin position="31"/>
        <end position="72"/>
    </location>
</feature>
<gene>
    <name evidence="4" type="ORF">HYDPIDRAFT_89842</name>
</gene>
<keyword evidence="1 3" id="KW-0853">WD repeat</keyword>
<dbReference type="EMBL" id="KN839845">
    <property type="protein sequence ID" value="KIJ64969.1"/>
    <property type="molecule type" value="Genomic_DNA"/>
</dbReference>
<name>A0A0C9VH72_9AGAM</name>
<feature type="repeat" description="WD" evidence="3">
    <location>
        <begin position="74"/>
        <end position="115"/>
    </location>
</feature>
<evidence type="ECO:0000256" key="3">
    <source>
        <dbReference type="PROSITE-ProRule" id="PRU00221"/>
    </source>
</evidence>
<proteinExistence type="predicted"/>
<dbReference type="Gene3D" id="2.130.10.10">
    <property type="entry name" value="YVTN repeat-like/Quinoprotein amine dehydrogenase"/>
    <property type="match status" value="3"/>
</dbReference>
<dbReference type="PROSITE" id="PS50294">
    <property type="entry name" value="WD_REPEATS_REGION"/>
    <property type="match status" value="5"/>
</dbReference>
<dbReference type="PANTHER" id="PTHR19879:SF9">
    <property type="entry name" value="TRANSCRIPTION INITIATION FACTOR TFIID SUBUNIT 5"/>
    <property type="match status" value="1"/>
</dbReference>
<dbReference type="Pfam" id="PF00400">
    <property type="entry name" value="WD40"/>
    <property type="match status" value="6"/>
</dbReference>
<keyword evidence="5" id="KW-1185">Reference proteome</keyword>
<dbReference type="HOGENOM" id="CLU_000288_57_33_1"/>
<feature type="non-terminal residue" evidence="4">
    <location>
        <position position="290"/>
    </location>
</feature>
<dbReference type="InterPro" id="IPR019775">
    <property type="entry name" value="WD40_repeat_CS"/>
</dbReference>
<feature type="repeat" description="WD" evidence="3">
    <location>
        <begin position="115"/>
        <end position="156"/>
    </location>
</feature>
<evidence type="ECO:0000256" key="2">
    <source>
        <dbReference type="ARBA" id="ARBA00022737"/>
    </source>
</evidence>
<evidence type="ECO:0008006" key="6">
    <source>
        <dbReference type="Google" id="ProtNLM"/>
    </source>
</evidence>
<dbReference type="PROSITE" id="PS50082">
    <property type="entry name" value="WD_REPEATS_2"/>
    <property type="match status" value="5"/>
</dbReference>
<feature type="repeat" description="WD" evidence="3">
    <location>
        <begin position="248"/>
        <end position="289"/>
    </location>
</feature>
<evidence type="ECO:0000256" key="1">
    <source>
        <dbReference type="ARBA" id="ARBA00022574"/>
    </source>
</evidence>
<dbReference type="SMART" id="SM00320">
    <property type="entry name" value="WD40"/>
    <property type="match status" value="6"/>
</dbReference>
<reference evidence="4 5" key="1">
    <citation type="submission" date="2014-04" db="EMBL/GenBank/DDBJ databases">
        <title>Evolutionary Origins and Diversification of the Mycorrhizal Mutualists.</title>
        <authorList>
            <consortium name="DOE Joint Genome Institute"/>
            <consortium name="Mycorrhizal Genomics Consortium"/>
            <person name="Kohler A."/>
            <person name="Kuo A."/>
            <person name="Nagy L.G."/>
            <person name="Floudas D."/>
            <person name="Copeland A."/>
            <person name="Barry K.W."/>
            <person name="Cichocki N."/>
            <person name="Veneault-Fourrey C."/>
            <person name="LaButti K."/>
            <person name="Lindquist E.A."/>
            <person name="Lipzen A."/>
            <person name="Lundell T."/>
            <person name="Morin E."/>
            <person name="Murat C."/>
            <person name="Riley R."/>
            <person name="Ohm R."/>
            <person name="Sun H."/>
            <person name="Tunlid A."/>
            <person name="Henrissat B."/>
            <person name="Grigoriev I.V."/>
            <person name="Hibbett D.S."/>
            <person name="Martin F."/>
        </authorList>
    </citation>
    <scope>NUCLEOTIDE SEQUENCE [LARGE SCALE GENOMIC DNA]</scope>
    <source>
        <strain evidence="4 5">MD-312</strain>
    </source>
</reference>
<keyword evidence="2" id="KW-0677">Repeat</keyword>
<dbReference type="Proteomes" id="UP000053820">
    <property type="component" value="Unassembled WGS sequence"/>
</dbReference>
<dbReference type="SUPFAM" id="SSF50978">
    <property type="entry name" value="WD40 repeat-like"/>
    <property type="match status" value="1"/>
</dbReference>
<dbReference type="PRINTS" id="PR00320">
    <property type="entry name" value="GPROTEINBRPT"/>
</dbReference>
<dbReference type="InterPro" id="IPR001680">
    <property type="entry name" value="WD40_rpt"/>
</dbReference>
<dbReference type="AlphaFoldDB" id="A0A0C9VH72"/>
<organism evidence="4 5">
    <name type="scientific">Hydnomerulius pinastri MD-312</name>
    <dbReference type="NCBI Taxonomy" id="994086"/>
    <lineage>
        <taxon>Eukaryota</taxon>
        <taxon>Fungi</taxon>
        <taxon>Dikarya</taxon>
        <taxon>Basidiomycota</taxon>
        <taxon>Agaricomycotina</taxon>
        <taxon>Agaricomycetes</taxon>
        <taxon>Agaricomycetidae</taxon>
        <taxon>Boletales</taxon>
        <taxon>Boletales incertae sedis</taxon>
        <taxon>Leucogyrophana</taxon>
    </lineage>
</organism>
<dbReference type="OrthoDB" id="2654985at2759"/>
<feature type="repeat" description="WD" evidence="3">
    <location>
        <begin position="205"/>
        <end position="246"/>
    </location>
</feature>
<dbReference type="PROSITE" id="PS00678">
    <property type="entry name" value="WD_REPEATS_1"/>
    <property type="match status" value="1"/>
</dbReference>
<dbReference type="InterPro" id="IPR036322">
    <property type="entry name" value="WD40_repeat_dom_sf"/>
</dbReference>
<protein>
    <recommendedName>
        <fullName evidence="6">WD40 repeat-like protein</fullName>
    </recommendedName>
</protein>